<name>A0A3N1ME24_9PROT</name>
<sequence>MQNIIVRETSAAQPHPHHRIRSKAPARKPGQASLPQSQGLTREELRKIVTDLIG</sequence>
<organism evidence="2 3">
    <name type="scientific">Stella humosa</name>
    <dbReference type="NCBI Taxonomy" id="94"/>
    <lineage>
        <taxon>Bacteria</taxon>
        <taxon>Pseudomonadati</taxon>
        <taxon>Pseudomonadota</taxon>
        <taxon>Alphaproteobacteria</taxon>
        <taxon>Rhodospirillales</taxon>
        <taxon>Stellaceae</taxon>
        <taxon>Stella</taxon>
    </lineage>
</organism>
<feature type="region of interest" description="Disordered" evidence="1">
    <location>
        <begin position="1"/>
        <end position="43"/>
    </location>
</feature>
<proteinExistence type="predicted"/>
<protein>
    <submittedName>
        <fullName evidence="2">Uncharacterized protein</fullName>
    </submittedName>
</protein>
<keyword evidence="3" id="KW-1185">Reference proteome</keyword>
<gene>
    <name evidence="2" type="ORF">EDC65_0995</name>
</gene>
<dbReference type="EMBL" id="RJKX01000011">
    <property type="protein sequence ID" value="ROQ01808.1"/>
    <property type="molecule type" value="Genomic_DNA"/>
</dbReference>
<comment type="caution">
    <text evidence="2">The sequence shown here is derived from an EMBL/GenBank/DDBJ whole genome shotgun (WGS) entry which is preliminary data.</text>
</comment>
<dbReference type="RefSeq" id="WP_170216331.1">
    <property type="nucleotide sequence ID" value="NZ_AP019700.1"/>
</dbReference>
<evidence type="ECO:0000313" key="2">
    <source>
        <dbReference type="EMBL" id="ROQ01808.1"/>
    </source>
</evidence>
<feature type="compositionally biased region" description="Basic residues" evidence="1">
    <location>
        <begin position="15"/>
        <end position="26"/>
    </location>
</feature>
<evidence type="ECO:0000256" key="1">
    <source>
        <dbReference type="SAM" id="MobiDB-lite"/>
    </source>
</evidence>
<evidence type="ECO:0000313" key="3">
    <source>
        <dbReference type="Proteomes" id="UP000278222"/>
    </source>
</evidence>
<dbReference type="Proteomes" id="UP000278222">
    <property type="component" value="Unassembled WGS sequence"/>
</dbReference>
<reference evidence="2 3" key="1">
    <citation type="submission" date="2018-11" db="EMBL/GenBank/DDBJ databases">
        <title>Genomic Encyclopedia of Type Strains, Phase IV (KMG-IV): sequencing the most valuable type-strain genomes for metagenomic binning, comparative biology and taxonomic classification.</title>
        <authorList>
            <person name="Goeker M."/>
        </authorList>
    </citation>
    <scope>NUCLEOTIDE SEQUENCE [LARGE SCALE GENOMIC DNA]</scope>
    <source>
        <strain evidence="2 3">DSM 5900</strain>
    </source>
</reference>
<dbReference type="AlphaFoldDB" id="A0A3N1ME24"/>
<accession>A0A3N1ME24</accession>